<feature type="domain" description="DUF6729" evidence="1">
    <location>
        <begin position="43"/>
        <end position="127"/>
    </location>
</feature>
<gene>
    <name evidence="2" type="ORF">SKAU_G00241910</name>
</gene>
<dbReference type="InterPro" id="IPR046616">
    <property type="entry name" value="DUF6729"/>
</dbReference>
<proteinExistence type="predicted"/>
<dbReference type="Proteomes" id="UP001152622">
    <property type="component" value="Chromosome 8"/>
</dbReference>
<accession>A0A9Q1F7V2</accession>
<dbReference type="EMBL" id="JAINUF010000008">
    <property type="protein sequence ID" value="KAJ8352715.1"/>
    <property type="molecule type" value="Genomic_DNA"/>
</dbReference>
<dbReference type="Pfam" id="PF20499">
    <property type="entry name" value="DUF6729"/>
    <property type="match status" value="1"/>
</dbReference>
<comment type="caution">
    <text evidence="2">The sequence shown here is derived from an EMBL/GenBank/DDBJ whole genome shotgun (WGS) entry which is preliminary data.</text>
</comment>
<organism evidence="2 3">
    <name type="scientific">Synaphobranchus kaupii</name>
    <name type="common">Kaup's arrowtooth eel</name>
    <dbReference type="NCBI Taxonomy" id="118154"/>
    <lineage>
        <taxon>Eukaryota</taxon>
        <taxon>Metazoa</taxon>
        <taxon>Chordata</taxon>
        <taxon>Craniata</taxon>
        <taxon>Vertebrata</taxon>
        <taxon>Euteleostomi</taxon>
        <taxon>Actinopterygii</taxon>
        <taxon>Neopterygii</taxon>
        <taxon>Teleostei</taxon>
        <taxon>Anguilliformes</taxon>
        <taxon>Synaphobranchidae</taxon>
        <taxon>Synaphobranchus</taxon>
    </lineage>
</organism>
<protein>
    <recommendedName>
        <fullName evidence="1">DUF6729 domain-containing protein</fullName>
    </recommendedName>
</protein>
<dbReference type="OrthoDB" id="8960747at2759"/>
<keyword evidence="3" id="KW-1185">Reference proteome</keyword>
<dbReference type="PANTHER" id="PTHR24401:SF29">
    <property type="entry name" value="SI:CH211-243P7.3-RELATED"/>
    <property type="match status" value="1"/>
</dbReference>
<evidence type="ECO:0000313" key="3">
    <source>
        <dbReference type="Proteomes" id="UP001152622"/>
    </source>
</evidence>
<name>A0A9Q1F7V2_SYNKA</name>
<dbReference type="AlphaFoldDB" id="A0A9Q1F7V2"/>
<evidence type="ECO:0000313" key="2">
    <source>
        <dbReference type="EMBL" id="KAJ8352715.1"/>
    </source>
</evidence>
<sequence length="132" mass="15233">MASVRNKSLTSATSSSLLLQVILQLHPISWLLEAIQRFEDALKKGITLQDQKWIASTLWGNQRLWSDLKLWYEPPAPDLIYNQAPTPERFFNHRLLMWMSSYQWKVMLLCPECGQQLTGCGIHKRAQEGPGH</sequence>
<dbReference type="PANTHER" id="PTHR24401">
    <property type="entry name" value="SI:CH211-243P7.3-RELATED"/>
    <property type="match status" value="1"/>
</dbReference>
<evidence type="ECO:0000259" key="1">
    <source>
        <dbReference type="Pfam" id="PF20499"/>
    </source>
</evidence>
<reference evidence="2" key="1">
    <citation type="journal article" date="2023" name="Science">
        <title>Genome structures resolve the early diversification of teleost fishes.</title>
        <authorList>
            <person name="Parey E."/>
            <person name="Louis A."/>
            <person name="Montfort J."/>
            <person name="Bouchez O."/>
            <person name="Roques C."/>
            <person name="Iampietro C."/>
            <person name="Lluch J."/>
            <person name="Castinel A."/>
            <person name="Donnadieu C."/>
            <person name="Desvignes T."/>
            <person name="Floi Bucao C."/>
            <person name="Jouanno E."/>
            <person name="Wen M."/>
            <person name="Mejri S."/>
            <person name="Dirks R."/>
            <person name="Jansen H."/>
            <person name="Henkel C."/>
            <person name="Chen W.J."/>
            <person name="Zahm M."/>
            <person name="Cabau C."/>
            <person name="Klopp C."/>
            <person name="Thompson A.W."/>
            <person name="Robinson-Rechavi M."/>
            <person name="Braasch I."/>
            <person name="Lecointre G."/>
            <person name="Bobe J."/>
            <person name="Postlethwait J.H."/>
            <person name="Berthelot C."/>
            <person name="Roest Crollius H."/>
            <person name="Guiguen Y."/>
        </authorList>
    </citation>
    <scope>NUCLEOTIDE SEQUENCE</scope>
    <source>
        <strain evidence="2">WJC10195</strain>
    </source>
</reference>